<keyword evidence="6 10" id="KW-0547">Nucleotide-binding</keyword>
<dbReference type="Proteomes" id="UP000644699">
    <property type="component" value="Unassembled WGS sequence"/>
</dbReference>
<dbReference type="EC" id="2.5.1.75" evidence="10"/>
<evidence type="ECO:0000256" key="11">
    <source>
        <dbReference type="RuleBase" id="RU003783"/>
    </source>
</evidence>
<keyword evidence="7 10" id="KW-0067">ATP-binding</keyword>
<dbReference type="GO" id="GO:0052381">
    <property type="term" value="F:tRNA dimethylallyltransferase activity"/>
    <property type="evidence" value="ECO:0007669"/>
    <property type="project" value="UniProtKB-UniRule"/>
</dbReference>
<keyword evidence="5 10" id="KW-0819">tRNA processing</keyword>
<name>A0A916ZE94_9HYPH</name>
<evidence type="ECO:0000256" key="7">
    <source>
        <dbReference type="ARBA" id="ARBA00022840"/>
    </source>
</evidence>
<evidence type="ECO:0000313" key="14">
    <source>
        <dbReference type="EMBL" id="GGD91969.1"/>
    </source>
</evidence>
<feature type="binding site" evidence="10">
    <location>
        <begin position="17"/>
        <end position="22"/>
    </location>
    <ligand>
        <name>substrate</name>
    </ligand>
</feature>
<evidence type="ECO:0000256" key="10">
    <source>
        <dbReference type="HAMAP-Rule" id="MF_00185"/>
    </source>
</evidence>
<feature type="region of interest" description="Interaction with substrate tRNA" evidence="10">
    <location>
        <begin position="164"/>
        <end position="168"/>
    </location>
</feature>
<evidence type="ECO:0000256" key="8">
    <source>
        <dbReference type="ARBA" id="ARBA00022842"/>
    </source>
</evidence>
<sequence>MTRKDRQNSAVLIAGPTASGKSALALAYARRLGGTVVNADSMQVYRGIEILSAQPSDADLAAVPHRLYGHVDPATDYSVGAWMRDVEPLLADLREAGRVPIVVGGTGLYFRALLGGIDAMPAVPAAIRETYRARALAEGPAALHEELRRLDPAAAARIRPSDPQRIVRALELVTATGRPIGEMQQGAGRPLIDTAAAIKIVLRPPRALLRERIARRFHEMMAAGALEEAARFRRGELVAGATAGKAIGLPELLDHLAGGLSLPEAVERAITRSRQYAKRQDTWFRHQLDASWQAREMPELSSMPD</sequence>
<feature type="site" description="Interaction with substrate tRNA" evidence="10">
    <location>
        <position position="106"/>
    </location>
</feature>
<dbReference type="InterPro" id="IPR039657">
    <property type="entry name" value="Dimethylallyltransferase"/>
</dbReference>
<dbReference type="Gene3D" id="1.10.20.140">
    <property type="match status" value="1"/>
</dbReference>
<feature type="binding site" evidence="10">
    <location>
        <begin position="15"/>
        <end position="22"/>
    </location>
    <ligand>
        <name>ATP</name>
        <dbReference type="ChEBI" id="CHEBI:30616"/>
    </ligand>
</feature>
<comment type="cofactor">
    <cofactor evidence="1 10">
        <name>Mg(2+)</name>
        <dbReference type="ChEBI" id="CHEBI:18420"/>
    </cofactor>
</comment>
<comment type="similarity">
    <text evidence="3 10 13">Belongs to the IPP transferase family.</text>
</comment>
<proteinExistence type="inferred from homology"/>
<dbReference type="SUPFAM" id="SSF52540">
    <property type="entry name" value="P-loop containing nucleoside triphosphate hydrolases"/>
    <property type="match status" value="2"/>
</dbReference>
<dbReference type="FunFam" id="1.10.20.140:FF:000001">
    <property type="entry name" value="tRNA dimethylallyltransferase"/>
    <property type="match status" value="1"/>
</dbReference>
<evidence type="ECO:0000256" key="1">
    <source>
        <dbReference type="ARBA" id="ARBA00001946"/>
    </source>
</evidence>
<reference evidence="14" key="2">
    <citation type="submission" date="2020-09" db="EMBL/GenBank/DDBJ databases">
        <authorList>
            <person name="Sun Q."/>
            <person name="Zhou Y."/>
        </authorList>
    </citation>
    <scope>NUCLEOTIDE SEQUENCE</scope>
    <source>
        <strain evidence="14">CGMCC 1.15367</strain>
    </source>
</reference>
<reference evidence="14" key="1">
    <citation type="journal article" date="2014" name="Int. J. Syst. Evol. Microbiol.">
        <title>Complete genome sequence of Corynebacterium casei LMG S-19264T (=DSM 44701T), isolated from a smear-ripened cheese.</title>
        <authorList>
            <consortium name="US DOE Joint Genome Institute (JGI-PGF)"/>
            <person name="Walter F."/>
            <person name="Albersmeier A."/>
            <person name="Kalinowski J."/>
            <person name="Ruckert C."/>
        </authorList>
    </citation>
    <scope>NUCLEOTIDE SEQUENCE</scope>
    <source>
        <strain evidence="14">CGMCC 1.15367</strain>
    </source>
</reference>
<evidence type="ECO:0000256" key="6">
    <source>
        <dbReference type="ARBA" id="ARBA00022741"/>
    </source>
</evidence>
<dbReference type="GO" id="GO:0006400">
    <property type="term" value="P:tRNA modification"/>
    <property type="evidence" value="ECO:0007669"/>
    <property type="project" value="TreeGrafter"/>
</dbReference>
<comment type="caution">
    <text evidence="10">Lacks conserved residue(s) required for the propagation of feature annotation.</text>
</comment>
<protein>
    <recommendedName>
        <fullName evidence="10">tRNA dimethylallyltransferase</fullName>
        <ecNumber evidence="10">2.5.1.75</ecNumber>
    </recommendedName>
    <alternativeName>
        <fullName evidence="10">Dimethylallyl diphosphate:tRNA dimethylallyltransferase</fullName>
        <shortName evidence="10">DMAPP:tRNA dimethylallyltransferase</shortName>
        <shortName evidence="10">DMATase</shortName>
    </alternativeName>
    <alternativeName>
        <fullName evidence="10">Isopentenyl-diphosphate:tRNA isopentenyltransferase</fullName>
        <shortName evidence="10">IPP transferase</shortName>
        <shortName evidence="10">IPPT</shortName>
        <shortName evidence="10">IPTase</shortName>
    </alternativeName>
</protein>
<keyword evidence="15" id="KW-1185">Reference proteome</keyword>
<organism evidence="14 15">
    <name type="scientific">Aureimonas endophytica</name>
    <dbReference type="NCBI Taxonomy" id="2027858"/>
    <lineage>
        <taxon>Bacteria</taxon>
        <taxon>Pseudomonadati</taxon>
        <taxon>Pseudomonadota</taxon>
        <taxon>Alphaproteobacteria</taxon>
        <taxon>Hyphomicrobiales</taxon>
        <taxon>Aurantimonadaceae</taxon>
        <taxon>Aureimonas</taxon>
    </lineage>
</organism>
<dbReference type="GO" id="GO:0005524">
    <property type="term" value="F:ATP binding"/>
    <property type="evidence" value="ECO:0007669"/>
    <property type="project" value="UniProtKB-UniRule"/>
</dbReference>
<keyword evidence="4 10" id="KW-0808">Transferase</keyword>
<dbReference type="Gene3D" id="3.40.50.300">
    <property type="entry name" value="P-loop containing nucleotide triphosphate hydrolases"/>
    <property type="match status" value="1"/>
</dbReference>
<evidence type="ECO:0000256" key="4">
    <source>
        <dbReference type="ARBA" id="ARBA00022679"/>
    </source>
</evidence>
<comment type="subunit">
    <text evidence="10">Monomer.</text>
</comment>
<comment type="catalytic activity">
    <reaction evidence="9 10 11">
        <text>adenosine(37) in tRNA + dimethylallyl diphosphate = N(6)-dimethylallyladenosine(37) in tRNA + diphosphate</text>
        <dbReference type="Rhea" id="RHEA:26482"/>
        <dbReference type="Rhea" id="RHEA-COMP:10162"/>
        <dbReference type="Rhea" id="RHEA-COMP:10375"/>
        <dbReference type="ChEBI" id="CHEBI:33019"/>
        <dbReference type="ChEBI" id="CHEBI:57623"/>
        <dbReference type="ChEBI" id="CHEBI:74411"/>
        <dbReference type="ChEBI" id="CHEBI:74415"/>
        <dbReference type="EC" id="2.5.1.75"/>
    </reaction>
</comment>
<dbReference type="AlphaFoldDB" id="A0A916ZE94"/>
<dbReference type="PANTHER" id="PTHR11088:SF60">
    <property type="entry name" value="TRNA DIMETHYLALLYLTRANSFERASE"/>
    <property type="match status" value="1"/>
</dbReference>
<gene>
    <name evidence="10 14" type="primary">miaA</name>
    <name evidence="14" type="ORF">GCM10011390_08400</name>
</gene>
<dbReference type="InterPro" id="IPR018022">
    <property type="entry name" value="IPT"/>
</dbReference>
<dbReference type="NCBIfam" id="TIGR00174">
    <property type="entry name" value="miaA"/>
    <property type="match status" value="1"/>
</dbReference>
<evidence type="ECO:0000256" key="9">
    <source>
        <dbReference type="ARBA" id="ARBA00049563"/>
    </source>
</evidence>
<dbReference type="HAMAP" id="MF_00185">
    <property type="entry name" value="IPP_trans"/>
    <property type="match status" value="1"/>
</dbReference>
<evidence type="ECO:0000256" key="12">
    <source>
        <dbReference type="RuleBase" id="RU003784"/>
    </source>
</evidence>
<evidence type="ECO:0000256" key="5">
    <source>
        <dbReference type="ARBA" id="ARBA00022694"/>
    </source>
</evidence>
<evidence type="ECO:0000313" key="15">
    <source>
        <dbReference type="Proteomes" id="UP000644699"/>
    </source>
</evidence>
<evidence type="ECO:0000256" key="13">
    <source>
        <dbReference type="RuleBase" id="RU003785"/>
    </source>
</evidence>
<dbReference type="RefSeq" id="WP_188906934.1">
    <property type="nucleotide sequence ID" value="NZ_BMIQ01000001.1"/>
</dbReference>
<feature type="site" description="Interaction with substrate tRNA" evidence="10">
    <location>
        <position position="128"/>
    </location>
</feature>
<dbReference type="Pfam" id="PF01715">
    <property type="entry name" value="IPPT"/>
    <property type="match status" value="1"/>
</dbReference>
<comment type="caution">
    <text evidence="14">The sequence shown here is derived from an EMBL/GenBank/DDBJ whole genome shotgun (WGS) entry which is preliminary data.</text>
</comment>
<evidence type="ECO:0000256" key="2">
    <source>
        <dbReference type="ARBA" id="ARBA00003213"/>
    </source>
</evidence>
<comment type="function">
    <text evidence="2 10 12">Catalyzes the transfer of a dimethylallyl group onto the adenine at position 37 in tRNAs that read codons beginning with uridine, leading to the formation of N6-(dimethylallyl)adenosine (i(6)A).</text>
</comment>
<keyword evidence="8 10" id="KW-0460">Magnesium</keyword>
<dbReference type="PANTHER" id="PTHR11088">
    <property type="entry name" value="TRNA DIMETHYLALLYLTRANSFERASE"/>
    <property type="match status" value="1"/>
</dbReference>
<dbReference type="InterPro" id="IPR027417">
    <property type="entry name" value="P-loop_NTPase"/>
</dbReference>
<feature type="region of interest" description="Interaction with substrate tRNA" evidence="10">
    <location>
        <begin position="40"/>
        <end position="43"/>
    </location>
</feature>
<evidence type="ECO:0000256" key="3">
    <source>
        <dbReference type="ARBA" id="ARBA00005842"/>
    </source>
</evidence>
<accession>A0A916ZE94</accession>
<dbReference type="EMBL" id="BMIQ01000001">
    <property type="protein sequence ID" value="GGD91969.1"/>
    <property type="molecule type" value="Genomic_DNA"/>
</dbReference>